<organism evidence="1 2">
    <name type="scientific">Tenacibaculum skagerrakense</name>
    <dbReference type="NCBI Taxonomy" id="186571"/>
    <lineage>
        <taxon>Bacteria</taxon>
        <taxon>Pseudomonadati</taxon>
        <taxon>Bacteroidota</taxon>
        <taxon>Flavobacteriia</taxon>
        <taxon>Flavobacteriales</taxon>
        <taxon>Flavobacteriaceae</taxon>
        <taxon>Tenacibaculum</taxon>
    </lineage>
</organism>
<dbReference type="OrthoDB" id="607469at2"/>
<reference evidence="1 2" key="1">
    <citation type="submission" date="2019-03" db="EMBL/GenBank/DDBJ databases">
        <title>Genomic Encyclopedia of Type Strains, Phase IV (KMG-IV): sequencing the most valuable type-strain genomes for metagenomic binning, comparative biology and taxonomic classification.</title>
        <authorList>
            <person name="Goeker M."/>
        </authorList>
    </citation>
    <scope>NUCLEOTIDE SEQUENCE [LARGE SCALE GENOMIC DNA]</scope>
    <source>
        <strain evidence="1 2">DSM 14836</strain>
    </source>
</reference>
<dbReference type="Proteomes" id="UP000294564">
    <property type="component" value="Unassembled WGS sequence"/>
</dbReference>
<dbReference type="EMBL" id="SLXM01000006">
    <property type="protein sequence ID" value="TCP24440.1"/>
    <property type="molecule type" value="Genomic_DNA"/>
</dbReference>
<dbReference type="InterPro" id="IPR047589">
    <property type="entry name" value="DUF11_rpt"/>
</dbReference>
<dbReference type="Pfam" id="PF13573">
    <property type="entry name" value="SprB"/>
    <property type="match status" value="4"/>
</dbReference>
<name>A0A4R2NRG2_9FLAO</name>
<dbReference type="InterPro" id="IPR025667">
    <property type="entry name" value="SprB_repeat"/>
</dbReference>
<dbReference type="NCBIfam" id="TIGR01451">
    <property type="entry name" value="B_ant_repeat"/>
    <property type="match status" value="1"/>
</dbReference>
<gene>
    <name evidence="1" type="ORF">EV195_106248</name>
</gene>
<keyword evidence="2" id="KW-1185">Reference proteome</keyword>
<evidence type="ECO:0000313" key="2">
    <source>
        <dbReference type="Proteomes" id="UP000294564"/>
    </source>
</evidence>
<feature type="non-terminal residue" evidence="1">
    <location>
        <position position="1625"/>
    </location>
</feature>
<comment type="caution">
    <text evidence="1">The sequence shown here is derived from an EMBL/GenBank/DDBJ whole genome shotgun (WGS) entry which is preliminary data.</text>
</comment>
<sequence>MNKKILISILFVLNTILSFSQIDGQKKVFDKIPPNSSFKSKAYKEIVDRSLLKKPDVAFTQRLATGGINVQGNITFVGNNILNRDTDNSAFNFNYYNPNTGTIGGDVTTSITPNDPYDSDLVIDFNGSYFFINNGNFFMDYIDIDDVEGISGNSTTFSSSKSTLALPNCSRVIYAGLYWAGVYPYDTWENAGSRQGDYRDIKFRLPGQNYQDITADEVIYDNGIATQRPYVCYKDVTTDVQALSDPNGDYYAANIRATTGWDQNNGLGGSGGWVLVVIYEDSTQSSKNISVFDGFSTIDGSNSTDISFSGFTTIPSGPVRTQLLTATLEGDTYISGDRLRVEDTSGTYTNISTPTTNPANNFFNGSITQYDNFVTTRNPNSENTLGFDVDLFNLNNPSNTLIANNQTSLNARFTTGGDVYWPFLIGMAIEIIEPDIELVKTIDDGAGNDIAGTPVGLGSDLWYNISFQNNGTDDATNTVITDRLPKNVDLIPADITVPAGVTYTYDPPALANGFQGELEFTIPDSLVEEGGSIHNIRLHVQVVSDCNELRDVCSNVIENQAFARYDGIQGGVSVNNEPSVSGIDACDYGIAGTSNFLVDTSGCSFTQNVTLCGPSLELIPGSGFASYEWRDENGVIVGTGPTLTVTSTGTYTVTKVNPSGVPAACVSSDETFIVGPFGTGTNPIAAFGDAIRTCPNDGSELVEIYLCGDTDFREIITGVIAPTTVRWQQLSSSCSPDPDPSCPNQTAGCWEDVATDVNATTRSFSDAGQYRLEVTESGGCFERYYFNVFKATITPTIVTEDIICGNAGSITINNVPAGYEYAIVTAGSASPPDSSYQASNTFSISTAGNYDVYIKNDATSCVYPYPGYSVNSIDIDVDVTTSPILCAGDSGNINVQINSTIPSPYTYTILNGASVVSTFGPTTDTSRDFPVTGSGVYTVQVTTAECSFSQDTPAFVVPAPLALTAVITKDINCTDGIIDLTASGGTTPYTYAVWSYTPAATATKTAISYTNVTDIAIGDFQSSTTFTIASGEEGTYEFIVVDDNNCSQVSSPVTIVLEDPLQFTTTVTNPLCSGDSDGSITVNTVSPPGLIGYSLEYSINGGATYNTSNTFTGLAIGSYTIDVRATKGGYSCSYTVGPVDVTAPNPLYAEASIDRDFNCNHPARIVFNNESGGTPSYNYSFDGGTTFQSSGVLNTATPGTYNLVIRDSNGCTYSLPDPLVVEPIPNEPVINANLVYNCDGTADATLSPVNGSYDYSLDGGPFNGTNFFPDLSVGSHTITVDYGRNCTVDVSFVVEAGRELLGSTNPTNTTCNAGSDGAIEITASNFGTSFDYSIDGGTTWVTGNTSSPVTASGLTAGSYDVRIRATVNGDTCDISLGTETVSEPTVVVASGTITKEVTCNPATGATIEPSATGGNGPYTYQLDGVGAFQTGSFTDVAAGAHTIIAQDTNGCLSAPFNITVNPSTNPTHTAIPTACYDGTNGQIVVTASGGSGSDYNFSIDNGASWQVPSPVTATTYTFTGLAPGTFTVLVRDGYGCVSAASTETINTQLTGTVATTPVTCNDGSVTVTASGGDGTYEYSVVPTGNAASFQAGNTFAISVAGDYDVTIRDGLNCTYTETITVGSIT</sequence>
<accession>A0A4R2NRG2</accession>
<proteinExistence type="predicted"/>
<protein>
    <submittedName>
        <fullName evidence="1">SprB-like repeat protein</fullName>
    </submittedName>
</protein>
<evidence type="ECO:0000313" key="1">
    <source>
        <dbReference type="EMBL" id="TCP24440.1"/>
    </source>
</evidence>